<organism evidence="1">
    <name type="scientific">Pararge aegeria</name>
    <name type="common">speckled wood butterfly</name>
    <dbReference type="NCBI Taxonomy" id="116150"/>
    <lineage>
        <taxon>Eukaryota</taxon>
        <taxon>Metazoa</taxon>
        <taxon>Ecdysozoa</taxon>
        <taxon>Arthropoda</taxon>
        <taxon>Hexapoda</taxon>
        <taxon>Insecta</taxon>
        <taxon>Pterygota</taxon>
        <taxon>Neoptera</taxon>
        <taxon>Endopterygota</taxon>
        <taxon>Lepidoptera</taxon>
        <taxon>Glossata</taxon>
        <taxon>Ditrysia</taxon>
        <taxon>Papilionoidea</taxon>
        <taxon>Nymphalidae</taxon>
        <taxon>Satyrinae</taxon>
        <taxon>Satyrini</taxon>
        <taxon>Parargina</taxon>
        <taxon>Pararge</taxon>
    </lineage>
</organism>
<name>S4NL42_9NEOP</name>
<reference evidence="1" key="2">
    <citation type="submission" date="2013-05" db="EMBL/GenBank/DDBJ databases">
        <authorList>
            <person name="Carter J.-M."/>
            <person name="Baker S.C."/>
            <person name="Pink R."/>
            <person name="Carter D.R.F."/>
            <person name="Collins A."/>
            <person name="Tomlin J."/>
            <person name="Gibbs M."/>
            <person name="Breuker C.J."/>
        </authorList>
    </citation>
    <scope>NUCLEOTIDE SEQUENCE</scope>
    <source>
        <tissue evidence="1">Ovary</tissue>
    </source>
</reference>
<evidence type="ECO:0000313" key="1">
    <source>
        <dbReference type="EMBL" id="JAA77779.1"/>
    </source>
</evidence>
<dbReference type="EMBL" id="GAIX01014781">
    <property type="protein sequence ID" value="JAA77779.1"/>
    <property type="molecule type" value="Transcribed_RNA"/>
</dbReference>
<feature type="non-terminal residue" evidence="1">
    <location>
        <position position="74"/>
    </location>
</feature>
<proteinExistence type="predicted"/>
<accession>S4NL42</accession>
<protein>
    <submittedName>
        <fullName evidence="1">Uncharacterized protein</fullName>
    </submittedName>
</protein>
<sequence length="74" mass="7925">MVGGGGGSDRAARAHAAAANLESSARCVCHREHRLAPSGEHVEFLYGLRLRLLLRRIGVAGGHAAFGQRRRVHT</sequence>
<reference evidence="1" key="1">
    <citation type="journal article" date="2013" name="BMC Genomics">
        <title>Unscrambling butterfly oogenesis.</title>
        <authorList>
            <person name="Carter J.M."/>
            <person name="Baker S.C."/>
            <person name="Pink R."/>
            <person name="Carter D.R."/>
            <person name="Collins A."/>
            <person name="Tomlin J."/>
            <person name="Gibbs M."/>
            <person name="Breuker C.J."/>
        </authorList>
    </citation>
    <scope>NUCLEOTIDE SEQUENCE</scope>
    <source>
        <tissue evidence="1">Ovary</tissue>
    </source>
</reference>
<dbReference type="AlphaFoldDB" id="S4NL42"/>